<dbReference type="SMART" id="SM00829">
    <property type="entry name" value="PKS_ER"/>
    <property type="match status" value="1"/>
</dbReference>
<dbReference type="Pfam" id="PF00107">
    <property type="entry name" value="ADH_zinc_N"/>
    <property type="match status" value="1"/>
</dbReference>
<dbReference type="RefSeq" id="WP_110019297.1">
    <property type="nucleotide sequence ID" value="NZ_QGTJ01000008.1"/>
</dbReference>
<dbReference type="OrthoDB" id="9782155at2"/>
<dbReference type="AlphaFoldDB" id="A0A317MTD1"/>
<dbReference type="Gene3D" id="3.90.180.10">
    <property type="entry name" value="Medium-chain alcohol dehydrogenases, catalytic domain"/>
    <property type="match status" value="1"/>
</dbReference>
<protein>
    <submittedName>
        <fullName evidence="2">Putative YhdH/YhfP family quinone oxidoreductase</fullName>
    </submittedName>
</protein>
<dbReference type="InterPro" id="IPR011032">
    <property type="entry name" value="GroES-like_sf"/>
</dbReference>
<evidence type="ECO:0000259" key="1">
    <source>
        <dbReference type="SMART" id="SM00829"/>
    </source>
</evidence>
<sequence length="330" mass="34954">MENFRAFRAHREDGRVVSRLETLTLADLTPGDVVIRAAWSDINFKDALASGGAGRIQKRFPLVGGIDVAGHVAASSDPRFREGDAVLVIGCGLGEDFDGGYAEYVRVQGDWIVPLPPGLTLRESMAIGTAGFTAALGIVRMEDAGQTPELGPVLVSGATGGVGSFAIDMLAGSGYAVAALTGKLAEADYLRRLGAGEIVDRNTLELGSKPLERARWGGAVDNLGGEVLTYMTRTVRPYGSIAAIGLAASHTLQTTVMPLILRGVSLLGINSTYAPEALRERTWRRLGEDLKPRHLGLIATTEVALDELPGAFDDYLRGTVTGRRVVRIGV</sequence>
<accession>A0A317MTD1</accession>
<dbReference type="InterPro" id="IPR051397">
    <property type="entry name" value="Zn-ADH-like_protein"/>
</dbReference>
<dbReference type="SUPFAM" id="SSF51735">
    <property type="entry name" value="NAD(P)-binding Rossmann-fold domains"/>
    <property type="match status" value="1"/>
</dbReference>
<reference evidence="2 3" key="1">
    <citation type="submission" date="2018-05" db="EMBL/GenBank/DDBJ databases">
        <title>Genomic Encyclopedia of Type Strains, Phase IV (KMG-IV): sequencing the most valuable type-strain genomes for metagenomic binning, comparative biology and taxonomic classification.</title>
        <authorList>
            <person name="Goeker M."/>
        </authorList>
    </citation>
    <scope>NUCLEOTIDE SEQUENCE [LARGE SCALE GENOMIC DNA]</scope>
    <source>
        <strain evidence="2 3">DSM 23606</strain>
    </source>
</reference>
<dbReference type="InterPro" id="IPR036291">
    <property type="entry name" value="NAD(P)-bd_dom_sf"/>
</dbReference>
<keyword evidence="3" id="KW-1185">Reference proteome</keyword>
<evidence type="ECO:0000313" key="3">
    <source>
        <dbReference type="Proteomes" id="UP000246569"/>
    </source>
</evidence>
<proteinExistence type="predicted"/>
<dbReference type="PANTHER" id="PTHR43677">
    <property type="entry name" value="SHORT-CHAIN DEHYDROGENASE/REDUCTASE"/>
    <property type="match status" value="1"/>
</dbReference>
<dbReference type="CDD" id="cd05280">
    <property type="entry name" value="MDR_yhdh_yhfp"/>
    <property type="match status" value="1"/>
</dbReference>
<dbReference type="GO" id="GO:0043957">
    <property type="term" value="F:acryloyl-CoA reductase (NADPH) activity"/>
    <property type="evidence" value="ECO:0007669"/>
    <property type="project" value="TreeGrafter"/>
</dbReference>
<dbReference type="Proteomes" id="UP000246569">
    <property type="component" value="Unassembled WGS sequence"/>
</dbReference>
<dbReference type="InterPro" id="IPR013154">
    <property type="entry name" value="ADH-like_N"/>
</dbReference>
<evidence type="ECO:0000313" key="2">
    <source>
        <dbReference type="EMBL" id="PWV60192.1"/>
    </source>
</evidence>
<name>A0A317MTD1_9GAMM</name>
<dbReference type="EMBL" id="QGTJ01000008">
    <property type="protein sequence ID" value="PWV60192.1"/>
    <property type="molecule type" value="Genomic_DNA"/>
</dbReference>
<comment type="caution">
    <text evidence="2">The sequence shown here is derived from an EMBL/GenBank/DDBJ whole genome shotgun (WGS) entry which is preliminary data.</text>
</comment>
<gene>
    <name evidence="2" type="ORF">C7443_108121</name>
</gene>
<dbReference type="PANTHER" id="PTHR43677:SF1">
    <property type="entry name" value="ACRYLYL-COA REDUCTASE ACUI-RELATED"/>
    <property type="match status" value="1"/>
</dbReference>
<dbReference type="Pfam" id="PF08240">
    <property type="entry name" value="ADH_N"/>
    <property type="match status" value="1"/>
</dbReference>
<dbReference type="SUPFAM" id="SSF50129">
    <property type="entry name" value="GroES-like"/>
    <property type="match status" value="1"/>
</dbReference>
<dbReference type="NCBIfam" id="TIGR02823">
    <property type="entry name" value="oxido_YhdH"/>
    <property type="match status" value="1"/>
</dbReference>
<organism evidence="2 3">
    <name type="scientific">Plasticicumulans acidivorans</name>
    <dbReference type="NCBI Taxonomy" id="886464"/>
    <lineage>
        <taxon>Bacteria</taxon>
        <taxon>Pseudomonadati</taxon>
        <taxon>Pseudomonadota</taxon>
        <taxon>Gammaproteobacteria</taxon>
        <taxon>Candidatus Competibacteraceae</taxon>
        <taxon>Plasticicumulans</taxon>
    </lineage>
</organism>
<dbReference type="InterPro" id="IPR020843">
    <property type="entry name" value="ER"/>
</dbReference>
<dbReference type="Gene3D" id="3.40.50.720">
    <property type="entry name" value="NAD(P)-binding Rossmann-like Domain"/>
    <property type="match status" value="1"/>
</dbReference>
<dbReference type="InterPro" id="IPR013149">
    <property type="entry name" value="ADH-like_C"/>
</dbReference>
<feature type="domain" description="Enoyl reductase (ER)" evidence="1">
    <location>
        <begin position="18"/>
        <end position="326"/>
    </location>
</feature>
<dbReference type="InterPro" id="IPR014188">
    <property type="entry name" value="Acrylyl-CoA_reductase_AcuI"/>
</dbReference>